<dbReference type="AlphaFoldDB" id="A3P1G8"/>
<evidence type="ECO:0000313" key="3">
    <source>
        <dbReference type="Proteomes" id="UP000006738"/>
    </source>
</evidence>
<proteinExistence type="predicted"/>
<dbReference type="HOGENOM" id="CLU_3115552_0_0_4"/>
<dbReference type="Proteomes" id="UP000006738">
    <property type="component" value="Chromosome II"/>
</dbReference>
<name>A3P1G8_BURP0</name>
<evidence type="ECO:0000313" key="2">
    <source>
        <dbReference type="EMBL" id="ABN93061.1"/>
    </source>
</evidence>
<protein>
    <submittedName>
        <fullName evidence="2">Uncharacterized protein</fullName>
    </submittedName>
</protein>
<dbReference type="EMBL" id="CP000573">
    <property type="protein sequence ID" value="ABN93061.1"/>
    <property type="molecule type" value="Genomic_DNA"/>
</dbReference>
<reference evidence="3" key="1">
    <citation type="submission" date="2007-02" db="EMBL/GenBank/DDBJ databases">
        <authorList>
            <person name="DeShazer D."/>
            <person name="Woods D.E."/>
            <person name="Nierman W.C."/>
        </authorList>
    </citation>
    <scope>NUCLEOTIDE SEQUENCE [LARGE SCALE GENOMIC DNA]</scope>
    <source>
        <strain evidence="3">1106a</strain>
    </source>
</reference>
<sequence>MPPGRSRAGRARSRDARHCRAHAPPGDARASRAAMNAVRQSGGQALVKSL</sequence>
<accession>A3P1G8</accession>
<feature type="region of interest" description="Disordered" evidence="1">
    <location>
        <begin position="1"/>
        <end position="50"/>
    </location>
</feature>
<dbReference type="KEGG" id="bpl:BURPS1106A_A0135"/>
<evidence type="ECO:0000256" key="1">
    <source>
        <dbReference type="SAM" id="MobiDB-lite"/>
    </source>
</evidence>
<organism evidence="2 3">
    <name type="scientific">Burkholderia pseudomallei (strain 1106a)</name>
    <dbReference type="NCBI Taxonomy" id="357348"/>
    <lineage>
        <taxon>Bacteria</taxon>
        <taxon>Pseudomonadati</taxon>
        <taxon>Pseudomonadota</taxon>
        <taxon>Betaproteobacteria</taxon>
        <taxon>Burkholderiales</taxon>
        <taxon>Burkholderiaceae</taxon>
        <taxon>Burkholderia</taxon>
        <taxon>pseudomallei group</taxon>
    </lineage>
</organism>
<gene>
    <name evidence="2" type="ordered locus">BURPS1106A_A0135</name>
</gene>